<sequence>MLTHTFTADVLKTVSIGYLAAEFIKSANAQSYPLQIHSRFQHAVNLKRSDGYLLTLLSASHYANLADAIRLNLPASWDWREKTIGGEEIWMKNEVLHGAGWSISSKGARCWQPDRATAHAHESLVSDAQHYYAILLHALTLFCTTHRIRSELSLFPRADSGQKQPEISLNSNAAILDQQIAQLIGFGRGLTPDGDDYLLGYIAALWRWRYTQKVAEHFTLLCHGLTNQLSRTNDISAHYLKRAVQGHFSEPICELIQALATKKNDVEVNSAALAVMQFGASSGADCLAGFLHGLRALKATQ</sequence>
<protein>
    <submittedName>
        <fullName evidence="1">Protein of uncharacterized function (DUF2877)</fullName>
    </submittedName>
</protein>
<organism evidence="1 2">
    <name type="scientific">Hafnia alvei</name>
    <dbReference type="NCBI Taxonomy" id="569"/>
    <lineage>
        <taxon>Bacteria</taxon>
        <taxon>Pseudomonadati</taxon>
        <taxon>Pseudomonadota</taxon>
        <taxon>Gammaproteobacteria</taxon>
        <taxon>Enterobacterales</taxon>
        <taxon>Hafniaceae</taxon>
        <taxon>Hafnia</taxon>
    </lineage>
</organism>
<evidence type="ECO:0000313" key="2">
    <source>
        <dbReference type="Proteomes" id="UP000254821"/>
    </source>
</evidence>
<gene>
    <name evidence="1" type="ORF">NCTC8105_03167</name>
</gene>
<dbReference type="Proteomes" id="UP000254821">
    <property type="component" value="Unassembled WGS sequence"/>
</dbReference>
<name>A0A377PLZ6_HAFAL</name>
<evidence type="ECO:0000313" key="1">
    <source>
        <dbReference type="EMBL" id="STQ80991.1"/>
    </source>
</evidence>
<dbReference type="RefSeq" id="WP_051874159.1">
    <property type="nucleotide sequence ID" value="NZ_CALJTU010000105.1"/>
</dbReference>
<reference evidence="1 2" key="1">
    <citation type="submission" date="2018-06" db="EMBL/GenBank/DDBJ databases">
        <authorList>
            <consortium name="Pathogen Informatics"/>
            <person name="Doyle S."/>
        </authorList>
    </citation>
    <scope>NUCLEOTIDE SEQUENCE [LARGE SCALE GENOMIC DNA]</scope>
    <source>
        <strain evidence="1 2">NCTC8105</strain>
    </source>
</reference>
<accession>A0A377PLZ6</accession>
<dbReference type="InterPro" id="IPR021530">
    <property type="entry name" value="AllH-like"/>
</dbReference>
<dbReference type="AlphaFoldDB" id="A0A377PLZ6"/>
<dbReference type="EMBL" id="UGHP01000001">
    <property type="protein sequence ID" value="STQ80991.1"/>
    <property type="molecule type" value="Genomic_DNA"/>
</dbReference>
<proteinExistence type="predicted"/>
<dbReference type="Pfam" id="PF11392">
    <property type="entry name" value="AllH"/>
    <property type="match status" value="1"/>
</dbReference>